<evidence type="ECO:0000256" key="1">
    <source>
        <dbReference type="SAM" id="Phobius"/>
    </source>
</evidence>
<keyword evidence="1" id="KW-0472">Membrane</keyword>
<gene>
    <name evidence="2" type="ORF">LMG3431_03551</name>
</gene>
<keyword evidence="3" id="KW-1185">Reference proteome</keyword>
<protein>
    <submittedName>
        <fullName evidence="2">Uncharacterized protein</fullName>
    </submittedName>
</protein>
<accession>A0A6S6Z6Q6</accession>
<organism evidence="2 3">
    <name type="scientific">Achromobacter pestifer</name>
    <dbReference type="NCBI Taxonomy" id="1353889"/>
    <lineage>
        <taxon>Bacteria</taxon>
        <taxon>Pseudomonadati</taxon>
        <taxon>Pseudomonadota</taxon>
        <taxon>Betaproteobacteria</taxon>
        <taxon>Burkholderiales</taxon>
        <taxon>Alcaligenaceae</taxon>
        <taxon>Achromobacter</taxon>
    </lineage>
</organism>
<name>A0A6S6Z6Q6_9BURK</name>
<evidence type="ECO:0000313" key="2">
    <source>
        <dbReference type="EMBL" id="CAB3665082.1"/>
    </source>
</evidence>
<dbReference type="EMBL" id="CADIJX010000004">
    <property type="protein sequence ID" value="CAB3665082.1"/>
    <property type="molecule type" value="Genomic_DNA"/>
</dbReference>
<keyword evidence="1" id="KW-0812">Transmembrane</keyword>
<sequence>MDLTCLQELPELDWIMYALAVVVGLASLALGVYLLLNPRPVPGTVAAKFREFGFRGPVPVVLIALFFVLIGGSYWQLNSRFPADAEQFAGAPRTLASIADGLRRNSGADIQFKGDAGAVVISQPVSGACSTALLDNLCAMQRDTLMCSREGKRFVIARR</sequence>
<dbReference type="AlphaFoldDB" id="A0A6S6Z6Q6"/>
<keyword evidence="1" id="KW-1133">Transmembrane helix</keyword>
<proteinExistence type="predicted"/>
<dbReference type="Proteomes" id="UP000494108">
    <property type="component" value="Unassembled WGS sequence"/>
</dbReference>
<feature type="transmembrane region" description="Helical" evidence="1">
    <location>
        <begin position="57"/>
        <end position="77"/>
    </location>
</feature>
<evidence type="ECO:0000313" key="3">
    <source>
        <dbReference type="Proteomes" id="UP000494108"/>
    </source>
</evidence>
<feature type="transmembrane region" description="Helical" evidence="1">
    <location>
        <begin position="14"/>
        <end position="36"/>
    </location>
</feature>
<dbReference type="RefSeq" id="WP_175175846.1">
    <property type="nucleotide sequence ID" value="NZ_CADIJX010000004.1"/>
</dbReference>
<reference evidence="2 3" key="1">
    <citation type="submission" date="2020-04" db="EMBL/GenBank/DDBJ databases">
        <authorList>
            <person name="De Canck E."/>
        </authorList>
    </citation>
    <scope>NUCLEOTIDE SEQUENCE [LARGE SCALE GENOMIC DNA]</scope>
    <source>
        <strain evidence="2 3">LMG 3431</strain>
    </source>
</reference>